<evidence type="ECO:0000313" key="3">
    <source>
        <dbReference type="EMBL" id="OWY90225.1"/>
    </source>
</evidence>
<gene>
    <name evidence="3" type="ORF">PHMEG_00041746</name>
</gene>
<proteinExistence type="predicted"/>
<name>A0A225UB03_9STRA</name>
<comment type="caution">
    <text evidence="3">The sequence shown here is derived from an EMBL/GenBank/DDBJ whole genome shotgun (WGS) entry which is preliminary data.</text>
</comment>
<dbReference type="EMBL" id="NBNE01023556">
    <property type="protein sequence ID" value="OWY90225.1"/>
    <property type="molecule type" value="Genomic_DNA"/>
</dbReference>
<evidence type="ECO:0000256" key="1">
    <source>
        <dbReference type="SAM" id="MobiDB-lite"/>
    </source>
</evidence>
<dbReference type="AlphaFoldDB" id="A0A225UB03"/>
<organism evidence="3 4">
    <name type="scientific">Phytophthora megakarya</name>
    <dbReference type="NCBI Taxonomy" id="4795"/>
    <lineage>
        <taxon>Eukaryota</taxon>
        <taxon>Sar</taxon>
        <taxon>Stramenopiles</taxon>
        <taxon>Oomycota</taxon>
        <taxon>Peronosporomycetes</taxon>
        <taxon>Peronosporales</taxon>
        <taxon>Peronosporaceae</taxon>
        <taxon>Phytophthora</taxon>
    </lineage>
</organism>
<feature type="compositionally biased region" description="Basic and acidic residues" evidence="1">
    <location>
        <begin position="92"/>
        <end position="103"/>
    </location>
</feature>
<feature type="chain" id="PRO_5012307793" evidence="2">
    <location>
        <begin position="28"/>
        <end position="208"/>
    </location>
</feature>
<keyword evidence="2" id="KW-0732">Signal</keyword>
<reference evidence="4" key="1">
    <citation type="submission" date="2017-03" db="EMBL/GenBank/DDBJ databases">
        <title>Phytopthora megakarya and P. palmivora, two closely related causual agents of cacao black pod achieved similar genome size and gene model numbers by different mechanisms.</title>
        <authorList>
            <person name="Ali S."/>
            <person name="Shao J."/>
            <person name="Larry D.J."/>
            <person name="Kronmiller B."/>
            <person name="Shen D."/>
            <person name="Strem M.D."/>
            <person name="Melnick R.L."/>
            <person name="Guiltinan M.J."/>
            <person name="Tyler B.M."/>
            <person name="Meinhardt L.W."/>
            <person name="Bailey B.A."/>
        </authorList>
    </citation>
    <scope>NUCLEOTIDE SEQUENCE [LARGE SCALE GENOMIC DNA]</scope>
    <source>
        <strain evidence="4">zdho120</strain>
    </source>
</reference>
<evidence type="ECO:0000256" key="2">
    <source>
        <dbReference type="SAM" id="SignalP"/>
    </source>
</evidence>
<accession>A0A225UB03</accession>
<feature type="region of interest" description="Disordered" evidence="1">
    <location>
        <begin position="87"/>
        <end position="116"/>
    </location>
</feature>
<dbReference type="Proteomes" id="UP000198211">
    <property type="component" value="Unassembled WGS sequence"/>
</dbReference>
<keyword evidence="4" id="KW-1185">Reference proteome</keyword>
<evidence type="ECO:0000313" key="4">
    <source>
        <dbReference type="Proteomes" id="UP000198211"/>
    </source>
</evidence>
<dbReference type="STRING" id="4795.A0A225UB03"/>
<feature type="signal peptide" evidence="2">
    <location>
        <begin position="1"/>
        <end position="27"/>
    </location>
</feature>
<protein>
    <submittedName>
        <fullName evidence="3">Uncharacterized protein</fullName>
    </submittedName>
</protein>
<sequence length="208" mass="23709">MAKVNPTRPAISASCLLVALTELLSWSQHLSQQAATFQAQQSKEDRLPQEIVALERHHAFIEKLLDINSHLEARRSSLEDMHNKTLQCTSQAKDDQQKKRPAETTKNAPVKKRRRSKTKPLIDTWFEWYTLTPCGCESTDSSMKSDSKQIIAFMKLFLPNGYVLDKKPDNYKDQVKLIKLSKSGMKPQLTSNLTFARTIFLYLEAAPS</sequence>